<evidence type="ECO:0000313" key="3">
    <source>
        <dbReference type="Proteomes" id="UP000007798"/>
    </source>
</evidence>
<dbReference type="InParanoid" id="B4NJ29"/>
<dbReference type="HOGENOM" id="CLU_797592_0_0_1"/>
<sequence>MGTPRNSLTKEHTASILGSVNRKSYPLRFGETEKGPMAERDYGLMKISSNKSQTPYPRVEKGVDPDMLKARLKDRRHSEASSRRLDESLASEVIIEKIHLVKLDPAGVDRQREEEREKLLMGTPHPKKGNAVDPKLLIKHLKFSTTSTSRRRSLERDSTFGRRYSKRPSKRSKQVLNARSNLLKRCKKRVLINPHHQSIDDLDSADGKYFQDDCQISQFSSLFGSRTSFTKLDFEERRRKFYEAEFTIAKKGKRIGESMTVQPNTAQIVEKQSWFASDNRAKEEIEKFIIKQGFVKTRNDQLTTWRQQSRLSHYSDRGYARSSHYSRSSQASLRSIVSLKSPRIKLPH</sequence>
<dbReference type="PhylomeDB" id="B4NJ29"/>
<feature type="region of interest" description="Disordered" evidence="1">
    <location>
        <begin position="147"/>
        <end position="175"/>
    </location>
</feature>
<feature type="region of interest" description="Disordered" evidence="1">
    <location>
        <begin position="1"/>
        <end position="36"/>
    </location>
</feature>
<dbReference type="eggNOG" id="ENOG502TBCW">
    <property type="taxonomic scope" value="Eukaryota"/>
</dbReference>
<evidence type="ECO:0000256" key="1">
    <source>
        <dbReference type="SAM" id="MobiDB-lite"/>
    </source>
</evidence>
<dbReference type="EMBL" id="CH964272">
    <property type="protein sequence ID" value="EDW83822.1"/>
    <property type="molecule type" value="Genomic_DNA"/>
</dbReference>
<name>B4NJ29_DROWI</name>
<dbReference type="OrthoDB" id="7873069at2759"/>
<feature type="compositionally biased region" description="Basic residues" evidence="1">
    <location>
        <begin position="163"/>
        <end position="173"/>
    </location>
</feature>
<keyword evidence="3" id="KW-1185">Reference proteome</keyword>
<protein>
    <submittedName>
        <fullName evidence="2">Uncharacterized protein</fullName>
    </submittedName>
</protein>
<gene>
    <name evidence="2" type="primary">Dwil\GK13477</name>
    <name evidence="2" type="ORF">Dwil_GK13477</name>
</gene>
<dbReference type="Proteomes" id="UP000007798">
    <property type="component" value="Unassembled WGS sequence"/>
</dbReference>
<dbReference type="OMA" id="REYGLMQ"/>
<dbReference type="AlphaFoldDB" id="B4NJ29"/>
<dbReference type="KEGG" id="dwi:6650264"/>
<organism evidence="2 3">
    <name type="scientific">Drosophila willistoni</name>
    <name type="common">Fruit fly</name>
    <dbReference type="NCBI Taxonomy" id="7260"/>
    <lineage>
        <taxon>Eukaryota</taxon>
        <taxon>Metazoa</taxon>
        <taxon>Ecdysozoa</taxon>
        <taxon>Arthropoda</taxon>
        <taxon>Hexapoda</taxon>
        <taxon>Insecta</taxon>
        <taxon>Pterygota</taxon>
        <taxon>Neoptera</taxon>
        <taxon>Endopterygota</taxon>
        <taxon>Diptera</taxon>
        <taxon>Brachycera</taxon>
        <taxon>Muscomorpha</taxon>
        <taxon>Ephydroidea</taxon>
        <taxon>Drosophilidae</taxon>
        <taxon>Drosophila</taxon>
        <taxon>Sophophora</taxon>
    </lineage>
</organism>
<reference evidence="2 3" key="1">
    <citation type="journal article" date="2007" name="Nature">
        <title>Evolution of genes and genomes on the Drosophila phylogeny.</title>
        <authorList>
            <consortium name="Drosophila 12 Genomes Consortium"/>
            <person name="Clark A.G."/>
            <person name="Eisen M.B."/>
            <person name="Smith D.R."/>
            <person name="Bergman C.M."/>
            <person name="Oliver B."/>
            <person name="Markow T.A."/>
            <person name="Kaufman T.C."/>
            <person name="Kellis M."/>
            <person name="Gelbart W."/>
            <person name="Iyer V.N."/>
            <person name="Pollard D.A."/>
            <person name="Sackton T.B."/>
            <person name="Larracuente A.M."/>
            <person name="Singh N.D."/>
            <person name="Abad J.P."/>
            <person name="Abt D.N."/>
            <person name="Adryan B."/>
            <person name="Aguade M."/>
            <person name="Akashi H."/>
            <person name="Anderson W.W."/>
            <person name="Aquadro C.F."/>
            <person name="Ardell D.H."/>
            <person name="Arguello R."/>
            <person name="Artieri C.G."/>
            <person name="Barbash D.A."/>
            <person name="Barker D."/>
            <person name="Barsanti P."/>
            <person name="Batterham P."/>
            <person name="Batzoglou S."/>
            <person name="Begun D."/>
            <person name="Bhutkar A."/>
            <person name="Blanco E."/>
            <person name="Bosak S.A."/>
            <person name="Bradley R.K."/>
            <person name="Brand A.D."/>
            <person name="Brent M.R."/>
            <person name="Brooks A.N."/>
            <person name="Brown R.H."/>
            <person name="Butlin R.K."/>
            <person name="Caggese C."/>
            <person name="Calvi B.R."/>
            <person name="Bernardo de Carvalho A."/>
            <person name="Caspi A."/>
            <person name="Castrezana S."/>
            <person name="Celniker S.E."/>
            <person name="Chang J.L."/>
            <person name="Chapple C."/>
            <person name="Chatterji S."/>
            <person name="Chinwalla A."/>
            <person name="Civetta A."/>
            <person name="Clifton S.W."/>
            <person name="Comeron J.M."/>
            <person name="Costello J.C."/>
            <person name="Coyne J.A."/>
            <person name="Daub J."/>
            <person name="David R.G."/>
            <person name="Delcher A.L."/>
            <person name="Delehaunty K."/>
            <person name="Do C.B."/>
            <person name="Ebling H."/>
            <person name="Edwards K."/>
            <person name="Eickbush T."/>
            <person name="Evans J.D."/>
            <person name="Filipski A."/>
            <person name="Findeiss S."/>
            <person name="Freyhult E."/>
            <person name="Fulton L."/>
            <person name="Fulton R."/>
            <person name="Garcia A.C."/>
            <person name="Gardiner A."/>
            <person name="Garfield D.A."/>
            <person name="Garvin B.E."/>
            <person name="Gibson G."/>
            <person name="Gilbert D."/>
            <person name="Gnerre S."/>
            <person name="Godfrey J."/>
            <person name="Good R."/>
            <person name="Gotea V."/>
            <person name="Gravely B."/>
            <person name="Greenberg A.J."/>
            <person name="Griffiths-Jones S."/>
            <person name="Gross S."/>
            <person name="Guigo R."/>
            <person name="Gustafson E.A."/>
            <person name="Haerty W."/>
            <person name="Hahn M.W."/>
            <person name="Halligan D.L."/>
            <person name="Halpern A.L."/>
            <person name="Halter G.M."/>
            <person name="Han M.V."/>
            <person name="Heger A."/>
            <person name="Hillier L."/>
            <person name="Hinrichs A.S."/>
            <person name="Holmes I."/>
            <person name="Hoskins R.A."/>
            <person name="Hubisz M.J."/>
            <person name="Hultmark D."/>
            <person name="Huntley M.A."/>
            <person name="Jaffe D.B."/>
            <person name="Jagadeeshan S."/>
            <person name="Jeck W.R."/>
            <person name="Johnson J."/>
            <person name="Jones C.D."/>
            <person name="Jordan W.C."/>
            <person name="Karpen G.H."/>
            <person name="Kataoka E."/>
            <person name="Keightley P.D."/>
            <person name="Kheradpour P."/>
            <person name="Kirkness E.F."/>
            <person name="Koerich L.B."/>
            <person name="Kristiansen K."/>
            <person name="Kudrna D."/>
            <person name="Kulathinal R.J."/>
            <person name="Kumar S."/>
            <person name="Kwok R."/>
            <person name="Lander E."/>
            <person name="Langley C.H."/>
            <person name="Lapoint R."/>
            <person name="Lazzaro B.P."/>
            <person name="Lee S.J."/>
            <person name="Levesque L."/>
            <person name="Li R."/>
            <person name="Lin C.F."/>
            <person name="Lin M.F."/>
            <person name="Lindblad-Toh K."/>
            <person name="Llopart A."/>
            <person name="Long M."/>
            <person name="Low L."/>
            <person name="Lozovsky E."/>
            <person name="Lu J."/>
            <person name="Luo M."/>
            <person name="Machado C.A."/>
            <person name="Makalowski W."/>
            <person name="Marzo M."/>
            <person name="Matsuda M."/>
            <person name="Matzkin L."/>
            <person name="McAllister B."/>
            <person name="McBride C.S."/>
            <person name="McKernan B."/>
            <person name="McKernan K."/>
            <person name="Mendez-Lago M."/>
            <person name="Minx P."/>
            <person name="Mollenhauer M.U."/>
            <person name="Montooth K."/>
            <person name="Mount S.M."/>
            <person name="Mu X."/>
            <person name="Myers E."/>
            <person name="Negre B."/>
            <person name="Newfeld S."/>
            <person name="Nielsen R."/>
            <person name="Noor M.A."/>
            <person name="O'Grady P."/>
            <person name="Pachter L."/>
            <person name="Papaceit M."/>
            <person name="Parisi M.J."/>
            <person name="Parisi M."/>
            <person name="Parts L."/>
            <person name="Pedersen J.S."/>
            <person name="Pesole G."/>
            <person name="Phillippy A.M."/>
            <person name="Ponting C.P."/>
            <person name="Pop M."/>
            <person name="Porcelli D."/>
            <person name="Powell J.R."/>
            <person name="Prohaska S."/>
            <person name="Pruitt K."/>
            <person name="Puig M."/>
            <person name="Quesneville H."/>
            <person name="Ram K.R."/>
            <person name="Rand D."/>
            <person name="Rasmussen M.D."/>
            <person name="Reed L.K."/>
            <person name="Reenan R."/>
            <person name="Reily A."/>
            <person name="Remington K.A."/>
            <person name="Rieger T.T."/>
            <person name="Ritchie M.G."/>
            <person name="Robin C."/>
            <person name="Rogers Y.H."/>
            <person name="Rohde C."/>
            <person name="Rozas J."/>
            <person name="Rubenfield M.J."/>
            <person name="Ruiz A."/>
            <person name="Russo S."/>
            <person name="Salzberg S.L."/>
            <person name="Sanchez-Gracia A."/>
            <person name="Saranga D.J."/>
            <person name="Sato H."/>
            <person name="Schaeffer S.W."/>
            <person name="Schatz M.C."/>
            <person name="Schlenke T."/>
            <person name="Schwartz R."/>
            <person name="Segarra C."/>
            <person name="Singh R.S."/>
            <person name="Sirot L."/>
            <person name="Sirota M."/>
            <person name="Sisneros N.B."/>
            <person name="Smith C.D."/>
            <person name="Smith T.F."/>
            <person name="Spieth J."/>
            <person name="Stage D.E."/>
            <person name="Stark A."/>
            <person name="Stephan W."/>
            <person name="Strausberg R.L."/>
            <person name="Strempel S."/>
            <person name="Sturgill D."/>
            <person name="Sutton G."/>
            <person name="Sutton G.G."/>
            <person name="Tao W."/>
            <person name="Teichmann S."/>
            <person name="Tobari Y.N."/>
            <person name="Tomimura Y."/>
            <person name="Tsolas J.M."/>
            <person name="Valente V.L."/>
            <person name="Venter E."/>
            <person name="Venter J.C."/>
            <person name="Vicario S."/>
            <person name="Vieira F.G."/>
            <person name="Vilella A.J."/>
            <person name="Villasante A."/>
            <person name="Walenz B."/>
            <person name="Wang J."/>
            <person name="Wasserman M."/>
            <person name="Watts T."/>
            <person name="Wilson D."/>
            <person name="Wilson R.K."/>
            <person name="Wing R.A."/>
            <person name="Wolfner M.F."/>
            <person name="Wong A."/>
            <person name="Wong G.K."/>
            <person name="Wu C.I."/>
            <person name="Wu G."/>
            <person name="Yamamoto D."/>
            <person name="Yang H.P."/>
            <person name="Yang S.P."/>
            <person name="Yorke J.A."/>
            <person name="Yoshida K."/>
            <person name="Zdobnov E."/>
            <person name="Zhang P."/>
            <person name="Zhang Y."/>
            <person name="Zimin A.V."/>
            <person name="Baldwin J."/>
            <person name="Abdouelleil A."/>
            <person name="Abdulkadir J."/>
            <person name="Abebe A."/>
            <person name="Abera B."/>
            <person name="Abreu J."/>
            <person name="Acer S.C."/>
            <person name="Aftuck L."/>
            <person name="Alexander A."/>
            <person name="An P."/>
            <person name="Anderson E."/>
            <person name="Anderson S."/>
            <person name="Arachi H."/>
            <person name="Azer M."/>
            <person name="Bachantsang P."/>
            <person name="Barry A."/>
            <person name="Bayul T."/>
            <person name="Berlin A."/>
            <person name="Bessette D."/>
            <person name="Bloom T."/>
            <person name="Blye J."/>
            <person name="Boguslavskiy L."/>
            <person name="Bonnet C."/>
            <person name="Boukhgalter B."/>
            <person name="Bourzgui I."/>
            <person name="Brown A."/>
            <person name="Cahill P."/>
            <person name="Channer S."/>
            <person name="Cheshatsang Y."/>
            <person name="Chuda L."/>
            <person name="Citroen M."/>
            <person name="Collymore A."/>
            <person name="Cooke P."/>
            <person name="Costello M."/>
            <person name="D'Aco K."/>
            <person name="Daza R."/>
            <person name="De Haan G."/>
            <person name="DeGray S."/>
            <person name="DeMaso C."/>
            <person name="Dhargay N."/>
            <person name="Dooley K."/>
            <person name="Dooley E."/>
            <person name="Doricent M."/>
            <person name="Dorje P."/>
            <person name="Dorjee K."/>
            <person name="Dupes A."/>
            <person name="Elong R."/>
            <person name="Falk J."/>
            <person name="Farina A."/>
            <person name="Faro S."/>
            <person name="Ferguson D."/>
            <person name="Fisher S."/>
            <person name="Foley C.D."/>
            <person name="Franke A."/>
            <person name="Friedrich D."/>
            <person name="Gadbois L."/>
            <person name="Gearin G."/>
            <person name="Gearin C.R."/>
            <person name="Giannoukos G."/>
            <person name="Goode T."/>
            <person name="Graham J."/>
            <person name="Grandbois E."/>
            <person name="Grewal S."/>
            <person name="Gyaltsen K."/>
            <person name="Hafez N."/>
            <person name="Hagos B."/>
            <person name="Hall J."/>
            <person name="Henson C."/>
            <person name="Hollinger A."/>
            <person name="Honan T."/>
            <person name="Huard M.D."/>
            <person name="Hughes L."/>
            <person name="Hurhula B."/>
            <person name="Husby M.E."/>
            <person name="Kamat A."/>
            <person name="Kanga B."/>
            <person name="Kashin S."/>
            <person name="Khazanovich D."/>
            <person name="Kisner P."/>
            <person name="Lance K."/>
            <person name="Lara M."/>
            <person name="Lee W."/>
            <person name="Lennon N."/>
            <person name="Letendre F."/>
            <person name="LeVine R."/>
            <person name="Lipovsky A."/>
            <person name="Liu X."/>
            <person name="Liu J."/>
            <person name="Liu S."/>
            <person name="Lokyitsang T."/>
            <person name="Lokyitsang Y."/>
            <person name="Lubonja R."/>
            <person name="Lui A."/>
            <person name="MacDonald P."/>
            <person name="Magnisalis V."/>
            <person name="Maru K."/>
            <person name="Matthews C."/>
            <person name="McCusker W."/>
            <person name="McDonough S."/>
            <person name="Mehta T."/>
            <person name="Meldrim J."/>
            <person name="Meneus L."/>
            <person name="Mihai O."/>
            <person name="Mihalev A."/>
            <person name="Mihova T."/>
            <person name="Mittelman R."/>
            <person name="Mlenga V."/>
            <person name="Montmayeur A."/>
            <person name="Mulrain L."/>
            <person name="Navidi A."/>
            <person name="Naylor J."/>
            <person name="Negash T."/>
            <person name="Nguyen T."/>
            <person name="Nguyen N."/>
            <person name="Nicol R."/>
            <person name="Norbu C."/>
            <person name="Norbu N."/>
            <person name="Novod N."/>
            <person name="O'Neill B."/>
            <person name="Osman S."/>
            <person name="Markiewicz E."/>
            <person name="Oyono O.L."/>
            <person name="Patti C."/>
            <person name="Phunkhang P."/>
            <person name="Pierre F."/>
            <person name="Priest M."/>
            <person name="Raghuraman S."/>
            <person name="Rege F."/>
            <person name="Reyes R."/>
            <person name="Rise C."/>
            <person name="Rogov P."/>
            <person name="Ross K."/>
            <person name="Ryan E."/>
            <person name="Settipalli S."/>
            <person name="Shea T."/>
            <person name="Sherpa N."/>
            <person name="Shi L."/>
            <person name="Shih D."/>
            <person name="Sparrow T."/>
            <person name="Spaulding J."/>
            <person name="Stalker J."/>
            <person name="Stange-Thomann N."/>
            <person name="Stavropoulos S."/>
            <person name="Stone C."/>
            <person name="Strader C."/>
            <person name="Tesfaye S."/>
            <person name="Thomson T."/>
            <person name="Thoulutsang Y."/>
            <person name="Thoulutsang D."/>
            <person name="Topham K."/>
            <person name="Topping I."/>
            <person name="Tsamla T."/>
            <person name="Vassiliev H."/>
            <person name="Vo A."/>
            <person name="Wangchuk T."/>
            <person name="Wangdi T."/>
            <person name="Weiand M."/>
            <person name="Wilkinson J."/>
            <person name="Wilson A."/>
            <person name="Yadav S."/>
            <person name="Young G."/>
            <person name="Yu Q."/>
            <person name="Zembek L."/>
            <person name="Zhong D."/>
            <person name="Zimmer A."/>
            <person name="Zwirko Z."/>
            <person name="Jaffe D.B."/>
            <person name="Alvarez P."/>
            <person name="Brockman W."/>
            <person name="Butler J."/>
            <person name="Chin C."/>
            <person name="Gnerre S."/>
            <person name="Grabherr M."/>
            <person name="Kleber M."/>
            <person name="Mauceli E."/>
            <person name="MacCallum I."/>
        </authorList>
    </citation>
    <scope>NUCLEOTIDE SEQUENCE [LARGE SCALE GENOMIC DNA]</scope>
    <source>
        <strain evidence="3">Tucson 14030-0811.24</strain>
    </source>
</reference>
<accession>B4NJ29</accession>
<evidence type="ECO:0000313" key="2">
    <source>
        <dbReference type="EMBL" id="EDW83822.1"/>
    </source>
</evidence>
<proteinExistence type="predicted"/>